<geneLocation type="plasmid" evidence="1">
    <name>unnamed</name>
</geneLocation>
<protein>
    <submittedName>
        <fullName evidence="1">Uncharacterized protein</fullName>
    </submittedName>
</protein>
<organism evidence="1">
    <name type="scientific">Escherichia coli</name>
    <dbReference type="NCBI Taxonomy" id="562"/>
    <lineage>
        <taxon>Bacteria</taxon>
        <taxon>Pseudomonadati</taxon>
        <taxon>Pseudomonadota</taxon>
        <taxon>Gammaproteobacteria</taxon>
        <taxon>Enterobacterales</taxon>
        <taxon>Enterobacteriaceae</taxon>
        <taxon>Escherichia</taxon>
    </lineage>
</organism>
<sequence length="86" mass="9578">MAESGYGLAGLGMGKVKSINQYRLTPGFGGFTPVSHVTTACRLPCRWRGIRRKRTRVARYLFSLNYNSMTFGRHPDSCKKKHGLAG</sequence>
<evidence type="ECO:0000313" key="1">
    <source>
        <dbReference type="EMBL" id="AMF86721.1"/>
    </source>
</evidence>
<keyword evidence="1" id="KW-0614">Plasmid</keyword>
<name>A0A0X8LH59_ECOLX</name>
<gene>
    <name evidence="1" type="ORF">AL551_27285</name>
</gene>
<accession>A0A0X8LH59</accession>
<proteinExistence type="predicted"/>
<dbReference type="RefSeq" id="WP_001344604.1">
    <property type="nucleotide sequence ID" value="NZ_AP018800.1"/>
</dbReference>
<dbReference type="EMBL" id="CP014077">
    <property type="protein sequence ID" value="AMF86721.1"/>
    <property type="molecule type" value="Genomic_DNA"/>
</dbReference>
<dbReference type="AlphaFoldDB" id="A0A0X8LH59"/>
<reference evidence="1" key="1">
    <citation type="submission" date="2018-01" db="EMBL/GenBank/DDBJ databases">
        <title>FDA dAtabase for Regulatory Grade micrObial Sequences (FDA-ARGOS): Supporting development and validation of Infectious Disease Dx tests.</title>
        <authorList>
            <person name="Case J."/>
            <person name="Tallon L."/>
            <person name="Sadzewicz L."/>
            <person name="Sengamalay N."/>
            <person name="Nagaraj S."/>
            <person name="Vavikolanu K."/>
            <person name="Aluvathingal J."/>
            <person name="Nadendla S."/>
            <person name="Hobson J."/>
            <person name="Sichtig H."/>
        </authorList>
    </citation>
    <scope>NUCLEOTIDE SEQUENCE</scope>
    <source>
        <strain evidence="1">FDAARGOS_95</strain>
        <plasmid evidence="1">unnamed</plasmid>
    </source>
</reference>